<comment type="caution">
    <text evidence="2">The sequence shown here is derived from an EMBL/GenBank/DDBJ whole genome shotgun (WGS) entry which is preliminary data.</text>
</comment>
<dbReference type="OrthoDB" id="2359983at2759"/>
<sequence>MEDDSEVKMQDIVLLDNEDQENTTSNKKKRSTITATNLYKDRIKGVAQKKSIRPSISPVTPSNTPYVSQTWKKYYEQMMENKEQTKINLEWIDLSSRLQQTYTIYIQEKSKTYVFETERNKAIINILKQSIPEDHNSEKMRWKRVYDLLLSLVISGEKLTIPFELYHKMLRELNMTINYLQSVDKDEFEDFKNYFLDNCSKMTNSWYC</sequence>
<dbReference type="EMBL" id="CAJVQA010031910">
    <property type="protein sequence ID" value="CAG8802357.1"/>
    <property type="molecule type" value="Genomic_DNA"/>
</dbReference>
<feature type="region of interest" description="Disordered" evidence="1">
    <location>
        <begin position="1"/>
        <end position="30"/>
    </location>
</feature>
<name>A0A9N9JXR6_9GLOM</name>
<dbReference type="AlphaFoldDB" id="A0A9N9JXR6"/>
<gene>
    <name evidence="2" type="ORF">CPELLU_LOCUS17816</name>
</gene>
<proteinExistence type="predicted"/>
<dbReference type="Proteomes" id="UP000789759">
    <property type="component" value="Unassembled WGS sequence"/>
</dbReference>
<accession>A0A9N9JXR6</accession>
<evidence type="ECO:0000256" key="1">
    <source>
        <dbReference type="SAM" id="MobiDB-lite"/>
    </source>
</evidence>
<reference evidence="2" key="1">
    <citation type="submission" date="2021-06" db="EMBL/GenBank/DDBJ databases">
        <authorList>
            <person name="Kallberg Y."/>
            <person name="Tangrot J."/>
            <person name="Rosling A."/>
        </authorList>
    </citation>
    <scope>NUCLEOTIDE SEQUENCE</scope>
    <source>
        <strain evidence="2">FL966</strain>
    </source>
</reference>
<protein>
    <submittedName>
        <fullName evidence="2">22756_t:CDS:1</fullName>
    </submittedName>
</protein>
<keyword evidence="3" id="KW-1185">Reference proteome</keyword>
<organism evidence="2 3">
    <name type="scientific">Cetraspora pellucida</name>
    <dbReference type="NCBI Taxonomy" id="1433469"/>
    <lineage>
        <taxon>Eukaryota</taxon>
        <taxon>Fungi</taxon>
        <taxon>Fungi incertae sedis</taxon>
        <taxon>Mucoromycota</taxon>
        <taxon>Glomeromycotina</taxon>
        <taxon>Glomeromycetes</taxon>
        <taxon>Diversisporales</taxon>
        <taxon>Gigasporaceae</taxon>
        <taxon>Cetraspora</taxon>
    </lineage>
</organism>
<evidence type="ECO:0000313" key="2">
    <source>
        <dbReference type="EMBL" id="CAG8802357.1"/>
    </source>
</evidence>
<evidence type="ECO:0000313" key="3">
    <source>
        <dbReference type="Proteomes" id="UP000789759"/>
    </source>
</evidence>